<organism evidence="1 2">
    <name type="scientific">Nostoc piscinale CENA21</name>
    <dbReference type="NCBI Taxonomy" id="224013"/>
    <lineage>
        <taxon>Bacteria</taxon>
        <taxon>Bacillati</taxon>
        <taxon>Cyanobacteriota</taxon>
        <taxon>Cyanophyceae</taxon>
        <taxon>Nostocales</taxon>
        <taxon>Nostocaceae</taxon>
        <taxon>Nostoc</taxon>
    </lineage>
</organism>
<dbReference type="Proteomes" id="UP000062645">
    <property type="component" value="Chromosome"/>
</dbReference>
<dbReference type="EMBL" id="CP012036">
    <property type="protein sequence ID" value="ALF52404.1"/>
    <property type="molecule type" value="Genomic_DNA"/>
</dbReference>
<sequence>MCELINRIFTAPLITTRQTMALKKSWVINTFDSNFELCSDHPNLIKIWLIFMDGIYYTFALNKHYLDYST</sequence>
<reference evidence="1 2" key="2">
    <citation type="journal article" date="2016" name="Genome Announc.">
        <title>Draft Genome Sequence of the N2-Fixing Cyanobacterium Nostoc piscinale CENA21, Isolated from the Brazilian Amazon Floodplain.</title>
        <authorList>
            <person name="Leao T."/>
            <person name="Guimaraes P.I."/>
            <person name="de Melo A.G."/>
            <person name="Ramos R.T."/>
            <person name="Leao P.N."/>
            <person name="Silva A."/>
            <person name="Fiore M.F."/>
            <person name="Schneider M.P."/>
        </authorList>
    </citation>
    <scope>NUCLEOTIDE SEQUENCE [LARGE SCALE GENOMIC DNA]</scope>
    <source>
        <strain evidence="1 2">CENA21</strain>
    </source>
</reference>
<gene>
    <name evidence="1" type="ORF">ACX27_05360</name>
</gene>
<dbReference type="AlphaFoldDB" id="A0A0M4T215"/>
<proteinExistence type="predicted"/>
<evidence type="ECO:0000313" key="1">
    <source>
        <dbReference type="EMBL" id="ALF52404.1"/>
    </source>
</evidence>
<protein>
    <submittedName>
        <fullName evidence="1">Uncharacterized protein</fullName>
    </submittedName>
</protein>
<keyword evidence="2" id="KW-1185">Reference proteome</keyword>
<dbReference type="PATRIC" id="fig|224013.5.peg.1296"/>
<accession>A0A0M4T215</accession>
<reference evidence="2" key="1">
    <citation type="submission" date="2015-07" db="EMBL/GenBank/DDBJ databases">
        <title>Genome Of Nitrogen-Fixing Cyanobacterium Nostoc piscinale CENA21 From Solimoes/Amazon River Floodplain Sediments And Comparative Genomics To Uncover Biosynthetic Natural Products Potential.</title>
        <authorList>
            <person name="Leao T.F."/>
            <person name="Leao P.N."/>
            <person name="Guimaraes P.I."/>
            <person name="de Melo A.G.C."/>
            <person name="Ramos R.T.J."/>
            <person name="Silva A."/>
            <person name="Fiore M.F."/>
            <person name="Schneider M.P.C."/>
        </authorList>
    </citation>
    <scope>NUCLEOTIDE SEQUENCE [LARGE SCALE GENOMIC DNA]</scope>
    <source>
        <strain evidence="2">CENA21</strain>
    </source>
</reference>
<dbReference type="KEGG" id="npz:ACX27_05360"/>
<evidence type="ECO:0000313" key="2">
    <source>
        <dbReference type="Proteomes" id="UP000062645"/>
    </source>
</evidence>
<name>A0A0M4T215_9NOSO</name>